<dbReference type="EMBL" id="CADIKH010000014">
    <property type="protein sequence ID" value="CAB3758612.1"/>
    <property type="molecule type" value="Genomic_DNA"/>
</dbReference>
<evidence type="ECO:0000313" key="3">
    <source>
        <dbReference type="Proteomes" id="UP000494363"/>
    </source>
</evidence>
<evidence type="ECO:0000313" key="2">
    <source>
        <dbReference type="EMBL" id="CAB3758612.1"/>
    </source>
</evidence>
<dbReference type="Pfam" id="PF06805">
    <property type="entry name" value="Lambda_tail_I"/>
    <property type="match status" value="1"/>
</dbReference>
<keyword evidence="1" id="KW-1133">Transmembrane helix</keyword>
<feature type="transmembrane region" description="Helical" evidence="1">
    <location>
        <begin position="89"/>
        <end position="118"/>
    </location>
</feature>
<reference evidence="2 3" key="1">
    <citation type="submission" date="2020-04" db="EMBL/GenBank/DDBJ databases">
        <authorList>
            <person name="De Canck E."/>
        </authorList>
    </citation>
    <scope>NUCLEOTIDE SEQUENCE [LARGE SCALE GENOMIC DNA]</scope>
    <source>
        <strain evidence="2 3">LMG 29542</strain>
    </source>
</reference>
<keyword evidence="3" id="KW-1185">Reference proteome</keyword>
<organism evidence="2 3">
    <name type="scientific">Paraburkholderia humisilvae</name>
    <dbReference type="NCBI Taxonomy" id="627669"/>
    <lineage>
        <taxon>Bacteria</taxon>
        <taxon>Pseudomonadati</taxon>
        <taxon>Pseudomonadota</taxon>
        <taxon>Betaproteobacteria</taxon>
        <taxon>Burkholderiales</taxon>
        <taxon>Burkholderiaceae</taxon>
        <taxon>Paraburkholderia</taxon>
    </lineage>
</organism>
<proteinExistence type="predicted"/>
<accession>A0A6J5E0B9</accession>
<dbReference type="InterPro" id="IPR010654">
    <property type="entry name" value="Phage_lambda_tail_I"/>
</dbReference>
<sequence length="186" mass="19827">MLTVRFYGDLRRRFGREWTLSVRSPREALHALMTQLPGLRVYFREHATRHFVVRGEHQDYNEADLHYPLVKGVLKVVPLVQGAGAWGKIIAGAAIAVVGVFVPVVGTAMISLGVSLALSGVAQLLAPRPKGTATPEKADNEPSLAFDGAVNTMGQGGPVPLGYGRLLVGSAIISVGFSTNNEIVVS</sequence>
<gene>
    <name evidence="2" type="ORF">LMG29542_03386</name>
</gene>
<evidence type="ECO:0000256" key="1">
    <source>
        <dbReference type="SAM" id="Phobius"/>
    </source>
</evidence>
<evidence type="ECO:0008006" key="4">
    <source>
        <dbReference type="Google" id="ProtNLM"/>
    </source>
</evidence>
<dbReference type="Proteomes" id="UP000494363">
    <property type="component" value="Unassembled WGS sequence"/>
</dbReference>
<name>A0A6J5E0B9_9BURK</name>
<protein>
    <recommendedName>
        <fullName evidence="4">Phage tail protein</fullName>
    </recommendedName>
</protein>
<dbReference type="RefSeq" id="WP_175227608.1">
    <property type="nucleotide sequence ID" value="NZ_CADIKH010000014.1"/>
</dbReference>
<dbReference type="AlphaFoldDB" id="A0A6J5E0B9"/>
<keyword evidence="1" id="KW-0812">Transmembrane</keyword>
<keyword evidence="1" id="KW-0472">Membrane</keyword>